<proteinExistence type="predicted"/>
<organism evidence="2 3">
    <name type="scientific">Rickettsia akari (strain Hartford)</name>
    <dbReference type="NCBI Taxonomy" id="293614"/>
    <lineage>
        <taxon>Bacteria</taxon>
        <taxon>Pseudomonadati</taxon>
        <taxon>Pseudomonadota</taxon>
        <taxon>Alphaproteobacteria</taxon>
        <taxon>Rickettsiales</taxon>
        <taxon>Rickettsiaceae</taxon>
        <taxon>Rickettsieae</taxon>
        <taxon>Rickettsia</taxon>
        <taxon>spotted fever group</taxon>
    </lineage>
</organism>
<evidence type="ECO:0000313" key="3">
    <source>
        <dbReference type="Proteomes" id="UP000006830"/>
    </source>
</evidence>
<dbReference type="Pfam" id="PF09356">
    <property type="entry name" value="Phage_BR0599"/>
    <property type="match status" value="1"/>
</dbReference>
<keyword evidence="3" id="KW-1185">Reference proteome</keyword>
<evidence type="ECO:0000313" key="2">
    <source>
        <dbReference type="EMBL" id="ABV75024.1"/>
    </source>
</evidence>
<protein>
    <recommendedName>
        <fullName evidence="1">Bacteriophage phiJL001 Gp84 C-terminal domain-containing protein</fullName>
    </recommendedName>
</protein>
<dbReference type="InterPro" id="IPR018964">
    <property type="entry name" value="Phage_phiJL001_Gp84_C"/>
</dbReference>
<dbReference type="eggNOG" id="COG5449">
    <property type="taxonomic scope" value="Bacteria"/>
</dbReference>
<dbReference type="Proteomes" id="UP000006830">
    <property type="component" value="Chromosome"/>
</dbReference>
<reference evidence="2" key="1">
    <citation type="submission" date="2007-09" db="EMBL/GenBank/DDBJ databases">
        <title>Complete Genome Sequence of Rickettsia akari.</title>
        <authorList>
            <person name="Madan A."/>
            <person name="Fahey J."/>
            <person name="Helton E."/>
            <person name="Ketteman M."/>
            <person name="Madan A."/>
            <person name="Rodrigues S."/>
            <person name="Sanchez A."/>
            <person name="Whiting M."/>
            <person name="Dasch G."/>
            <person name="Eremeeva M."/>
        </authorList>
    </citation>
    <scope>NUCLEOTIDE SEQUENCE</scope>
    <source>
        <strain evidence="2">Hartford</strain>
    </source>
</reference>
<dbReference type="KEGG" id="rak:A1C_03735"/>
<feature type="domain" description="Bacteriophage phiJL001 Gp84 C-terminal" evidence="1">
    <location>
        <begin position="4"/>
        <end position="51"/>
    </location>
</feature>
<evidence type="ECO:0000259" key="1">
    <source>
        <dbReference type="Pfam" id="PF09356"/>
    </source>
</evidence>
<dbReference type="AlphaFoldDB" id="A8GNP9"/>
<name>A8GNP9_RICAH</name>
<accession>A8GNP9</accession>
<dbReference type="EMBL" id="CP000847">
    <property type="protein sequence ID" value="ABV75024.1"/>
    <property type="molecule type" value="Genomic_DNA"/>
</dbReference>
<sequence length="56" mass="6434">MIILDDIIQDYAKDTEEVNIIAGCDKNFISCCNKFNNVINFRGTPLRPKKDFINLV</sequence>
<dbReference type="HOGENOM" id="CLU_3011410_0_0_5"/>
<dbReference type="STRING" id="293614.A1C_03735"/>
<gene>
    <name evidence="2" type="ordered locus">A1C_03735</name>
</gene>